<dbReference type="InterPro" id="IPR035892">
    <property type="entry name" value="C2_domain_sf"/>
</dbReference>
<name>A0A8C8ADL7_9STRI</name>
<evidence type="ECO:0000256" key="4">
    <source>
        <dbReference type="ARBA" id="ARBA00023054"/>
    </source>
</evidence>
<keyword evidence="13" id="KW-1185">Reference proteome</keyword>
<evidence type="ECO:0000256" key="5">
    <source>
        <dbReference type="ARBA" id="ARBA00023212"/>
    </source>
</evidence>
<dbReference type="GO" id="GO:0022027">
    <property type="term" value="P:interkinetic nuclear migration"/>
    <property type="evidence" value="ECO:0007669"/>
    <property type="project" value="TreeGrafter"/>
</dbReference>
<dbReference type="Ensembl" id="ENSOSUT00000004904.1">
    <property type="protein sequence ID" value="ENSOSUP00000004748.1"/>
    <property type="gene ID" value="ENSOSUG00000003472.1"/>
</dbReference>
<keyword evidence="4 9" id="KW-0175">Coiled coil</keyword>
<dbReference type="PANTHER" id="PTHR21574:SF0">
    <property type="entry name" value="CENTROSOMAL PROTEIN OF 120 KDA"/>
    <property type="match status" value="1"/>
</dbReference>
<feature type="region of interest" description="Disordered" evidence="10">
    <location>
        <begin position="624"/>
        <end position="643"/>
    </location>
</feature>
<dbReference type="AlphaFoldDB" id="A0A8C8ADL7"/>
<evidence type="ECO:0000256" key="6">
    <source>
        <dbReference type="ARBA" id="ARBA00060869"/>
    </source>
</evidence>
<dbReference type="PANTHER" id="PTHR21574">
    <property type="entry name" value="CENTROSOMAL PROTEIN OF 120 KDA"/>
    <property type="match status" value="1"/>
</dbReference>
<dbReference type="InterPro" id="IPR022136">
    <property type="entry name" value="DUF3668"/>
</dbReference>
<evidence type="ECO:0000256" key="9">
    <source>
        <dbReference type="SAM" id="Coils"/>
    </source>
</evidence>
<reference evidence="12" key="2">
    <citation type="submission" date="2025-09" db="UniProtKB">
        <authorList>
            <consortium name="Ensembl"/>
        </authorList>
    </citation>
    <scope>IDENTIFICATION</scope>
</reference>
<comment type="similarity">
    <text evidence="6">Belongs to the CEP120 family.</text>
</comment>
<dbReference type="PROSITE" id="PS50004">
    <property type="entry name" value="C2"/>
    <property type="match status" value="2"/>
</dbReference>
<keyword evidence="2" id="KW-0963">Cytoplasm</keyword>
<evidence type="ECO:0000259" key="11">
    <source>
        <dbReference type="PROSITE" id="PS50004"/>
    </source>
</evidence>
<dbReference type="FunFam" id="2.60.40.150:FF:000112">
    <property type="entry name" value="centrosomal protein of 120 kDa isoform X1"/>
    <property type="match status" value="1"/>
</dbReference>
<protein>
    <recommendedName>
        <fullName evidence="7">Centrosomal protein of 120 kDa</fullName>
    </recommendedName>
    <alternativeName>
        <fullName evidence="8">Coiled-coil domain-containing protein 100</fullName>
    </alternativeName>
</protein>
<comment type="subcellular location">
    <subcellularLocation>
        <location evidence="1">Cytoplasm</location>
        <location evidence="1">Cytoskeleton</location>
        <location evidence="1">Microtubule organizing center</location>
        <location evidence="1">Centrosome</location>
    </subcellularLocation>
</comment>
<feature type="region of interest" description="Disordered" evidence="10">
    <location>
        <begin position="352"/>
        <end position="405"/>
    </location>
</feature>
<evidence type="ECO:0000256" key="3">
    <source>
        <dbReference type="ARBA" id="ARBA00022737"/>
    </source>
</evidence>
<feature type="compositionally biased region" description="Acidic residues" evidence="10">
    <location>
        <begin position="393"/>
        <end position="402"/>
    </location>
</feature>
<dbReference type="GO" id="GO:0005813">
    <property type="term" value="C:centrosome"/>
    <property type="evidence" value="ECO:0007669"/>
    <property type="project" value="UniProtKB-SubCell"/>
</dbReference>
<keyword evidence="5" id="KW-0206">Cytoskeleton</keyword>
<proteinExistence type="inferred from homology"/>
<keyword evidence="3" id="KW-0677">Repeat</keyword>
<dbReference type="GO" id="GO:0032880">
    <property type="term" value="P:regulation of protein localization"/>
    <property type="evidence" value="ECO:0007669"/>
    <property type="project" value="UniProtKB-ARBA"/>
</dbReference>
<evidence type="ECO:0000313" key="13">
    <source>
        <dbReference type="Proteomes" id="UP000694552"/>
    </source>
</evidence>
<dbReference type="Pfam" id="PF00168">
    <property type="entry name" value="C2"/>
    <property type="match status" value="2"/>
</dbReference>
<dbReference type="InterPro" id="IPR000008">
    <property type="entry name" value="C2_dom"/>
</dbReference>
<evidence type="ECO:0000256" key="7">
    <source>
        <dbReference type="ARBA" id="ARBA00071268"/>
    </source>
</evidence>
<evidence type="ECO:0000256" key="8">
    <source>
        <dbReference type="ARBA" id="ARBA00076226"/>
    </source>
</evidence>
<feature type="domain" description="C2" evidence="11">
    <location>
        <begin position="433"/>
        <end position="565"/>
    </location>
</feature>
<feature type="compositionally biased region" description="Polar residues" evidence="10">
    <location>
        <begin position="367"/>
        <end position="389"/>
    </location>
</feature>
<dbReference type="SUPFAM" id="SSF49562">
    <property type="entry name" value="C2 domain (Calcium/lipid-binding domain, CaLB)"/>
    <property type="match status" value="1"/>
</dbReference>
<feature type="coiled-coil region" evidence="9">
    <location>
        <begin position="701"/>
        <end position="919"/>
    </location>
</feature>
<evidence type="ECO:0000256" key="1">
    <source>
        <dbReference type="ARBA" id="ARBA00004300"/>
    </source>
</evidence>
<accession>A0A8C8ADL7</accession>
<feature type="domain" description="C2" evidence="11">
    <location>
        <begin position="1"/>
        <end position="113"/>
    </location>
</feature>
<reference evidence="12" key="1">
    <citation type="submission" date="2025-08" db="UniProtKB">
        <authorList>
            <consortium name="Ensembl"/>
        </authorList>
    </citation>
    <scope>IDENTIFICATION</scope>
</reference>
<dbReference type="Gene3D" id="2.60.40.150">
    <property type="entry name" value="C2 domain"/>
    <property type="match status" value="1"/>
</dbReference>
<dbReference type="GO" id="GO:1903724">
    <property type="term" value="P:positive regulation of centriole elongation"/>
    <property type="evidence" value="ECO:0007669"/>
    <property type="project" value="TreeGrafter"/>
</dbReference>
<sequence length="986" mass="112711">MVSRVADRLLIVVSVLEGRYFPKRPKHVLIVEAKFDGEQLATDPVEHTDQPEFATELAWELDRKALHQHRLQRTPIKLQCFALDPVSSAKENIGYIVLDLRAVQEKKQAAKWYPLLSNKYTKFKSEIQVGVVLETDSKALVDGFKAKEAPLRQERASVLPSGLDPKSIVPILNEEEGYHQIGPAEYCRDYFVLSVTIAFATQLEQLVPSTMKLSERQPEFFFYYSLLGNDVTNEPFNDLINPNFEPERASVRIRSTADVLQVYLCAQSKLQIHLCCGDQSLGSAEIPLSGLLKKGNVEIDQYPVTIEGAFVLVPPNRAKQKLPQLPSNMAPTVGVSVVLQSESLSVQPLIPLNAPAEPKQPQEKVLSHSSGRTEALQQRSQNVLSQADRSSSTEDEATESEVESLKFEKGMKIKKKAGSAPVAASQPNPMGASSSSEPVSAQKIIIPAASHHFCFSIDLRSIHGLEVGFPINCILRYSYPFFGSAAPIMTSPPVEVRKNMEVFLPQSYCAFDFATIPHQLQDTLFRLPLLVELWHKDKTAKDLLLGVARLQLSNVLASEKTRFLGGNGEQCWRQTCNETVSVTAAQGSGNRIADLSYAITLEDYGLVKMQEVLVSDSSQCVGAGQQHHVPHTQPRCAPENHPEPRETLEYKAALELEMWKEMQEDIFENQLKKKEMAHMQALAEEWKKRDREREALVKKKVAEYTVLEEQLQKTLRDLEKRERQLFSAESELQRVKKELQSEHERNLQELQDSVRRAREECAHQVELERSKIKQLEEDKLRLQQQLYEGESKHKILEKEFQQYKEQQSSKPEIQLQSEINLLTLEKAELERKLESATKSKLHYKQQWTRALKELARLKQREQENAMAHLKKQQQELEHMRLRYLAAEEKELGKTERQELEDIRNELNRLKQQEERKQLQDVRDNSAGRVDSLHSRKLNENMDNYLSRLIEERDTLLRTGVYNHEDHIVSELDRQIKEAIAERNIAK</sequence>
<dbReference type="Proteomes" id="UP000694552">
    <property type="component" value="Unplaced"/>
</dbReference>
<dbReference type="Pfam" id="PF12416">
    <property type="entry name" value="DUF3668"/>
    <property type="match status" value="1"/>
</dbReference>
<dbReference type="InterPro" id="IPR039893">
    <property type="entry name" value="CEP120-like"/>
</dbReference>
<evidence type="ECO:0000256" key="2">
    <source>
        <dbReference type="ARBA" id="ARBA00022490"/>
    </source>
</evidence>
<evidence type="ECO:0000256" key="10">
    <source>
        <dbReference type="SAM" id="MobiDB-lite"/>
    </source>
</evidence>
<evidence type="ECO:0000313" key="12">
    <source>
        <dbReference type="Ensembl" id="ENSOSUP00000004748.1"/>
    </source>
</evidence>
<organism evidence="12 13">
    <name type="scientific">Otus sunia</name>
    <name type="common">Oriental scops-owl</name>
    <dbReference type="NCBI Taxonomy" id="257818"/>
    <lineage>
        <taxon>Eukaryota</taxon>
        <taxon>Metazoa</taxon>
        <taxon>Chordata</taxon>
        <taxon>Craniata</taxon>
        <taxon>Vertebrata</taxon>
        <taxon>Euteleostomi</taxon>
        <taxon>Archelosauria</taxon>
        <taxon>Archosauria</taxon>
        <taxon>Dinosauria</taxon>
        <taxon>Saurischia</taxon>
        <taxon>Theropoda</taxon>
        <taxon>Coelurosauria</taxon>
        <taxon>Aves</taxon>
        <taxon>Neognathae</taxon>
        <taxon>Neoaves</taxon>
        <taxon>Telluraves</taxon>
        <taxon>Strigiformes</taxon>
        <taxon>Strigidae</taxon>
        <taxon>Otus</taxon>
    </lineage>
</organism>